<organism evidence="3 4">
    <name type="scientific">Mucilaginibacter phyllosphaerae</name>
    <dbReference type="NCBI Taxonomy" id="1812349"/>
    <lineage>
        <taxon>Bacteria</taxon>
        <taxon>Pseudomonadati</taxon>
        <taxon>Bacteroidota</taxon>
        <taxon>Sphingobacteriia</taxon>
        <taxon>Sphingobacteriales</taxon>
        <taxon>Sphingobacteriaceae</taxon>
        <taxon>Mucilaginibacter</taxon>
    </lineage>
</organism>
<keyword evidence="5" id="KW-1185">Reference proteome</keyword>
<reference evidence="3 4" key="1">
    <citation type="journal article" date="2016" name="Int. J. Syst. Evol. Microbiol.">
        <title>Proposal of Mucilaginibacter phyllosphaerae sp. nov. isolated from the phyllosphere of Galium album.</title>
        <authorList>
            <person name="Aydogan E.L."/>
            <person name="Busse H.J."/>
            <person name="Moser G."/>
            <person name="Muller C."/>
            <person name="Kampfer P."/>
            <person name="Glaeser S.P."/>
        </authorList>
    </citation>
    <scope>NUCLEOTIDE SEQUENCE [LARGE SCALE GENOMIC DNA]</scope>
    <source>
        <strain evidence="3 4">PP-F2FG21</strain>
    </source>
</reference>
<gene>
    <name evidence="3" type="ORF">E2R65_03325</name>
    <name evidence="2" type="ORF">GGR35_000323</name>
</gene>
<feature type="transmembrane region" description="Helical" evidence="1">
    <location>
        <begin position="21"/>
        <end position="39"/>
    </location>
</feature>
<name>A0A4Y8AKR3_9SPHI</name>
<comment type="caution">
    <text evidence="3">The sequence shown here is derived from an EMBL/GenBank/DDBJ whole genome shotgun (WGS) entry which is preliminary data.</text>
</comment>
<dbReference type="AlphaFoldDB" id="A0A4Y8AKR3"/>
<evidence type="ECO:0000313" key="3">
    <source>
        <dbReference type="EMBL" id="TEW69212.1"/>
    </source>
</evidence>
<dbReference type="Proteomes" id="UP000583101">
    <property type="component" value="Unassembled WGS sequence"/>
</dbReference>
<protein>
    <submittedName>
        <fullName evidence="3">Uncharacterized protein</fullName>
    </submittedName>
</protein>
<accession>A0A4Y8AKR3</accession>
<reference evidence="2 5" key="3">
    <citation type="submission" date="2020-08" db="EMBL/GenBank/DDBJ databases">
        <title>Genomic Encyclopedia of Type Strains, Phase IV (KMG-IV): sequencing the most valuable type-strain genomes for metagenomic binning, comparative biology and taxonomic classification.</title>
        <authorList>
            <person name="Goeker M."/>
        </authorList>
    </citation>
    <scope>NUCLEOTIDE SEQUENCE [LARGE SCALE GENOMIC DNA]</scope>
    <source>
        <strain evidence="2 5">DSM 100995</strain>
    </source>
</reference>
<proteinExistence type="predicted"/>
<evidence type="ECO:0000313" key="2">
    <source>
        <dbReference type="EMBL" id="MBB3967737.1"/>
    </source>
</evidence>
<keyword evidence="1" id="KW-1133">Transmembrane helix</keyword>
<dbReference type="EMBL" id="JACIEG010000001">
    <property type="protein sequence ID" value="MBB3967737.1"/>
    <property type="molecule type" value="Genomic_DNA"/>
</dbReference>
<dbReference type="Proteomes" id="UP000297248">
    <property type="component" value="Unassembled WGS sequence"/>
</dbReference>
<evidence type="ECO:0000313" key="5">
    <source>
        <dbReference type="Proteomes" id="UP000583101"/>
    </source>
</evidence>
<evidence type="ECO:0000256" key="1">
    <source>
        <dbReference type="SAM" id="Phobius"/>
    </source>
</evidence>
<keyword evidence="1" id="KW-0472">Membrane</keyword>
<reference evidence="3" key="2">
    <citation type="submission" date="2019-03" db="EMBL/GenBank/DDBJ databases">
        <authorList>
            <person name="Yan Y.-Q."/>
            <person name="Du Z.-J."/>
        </authorList>
    </citation>
    <scope>NUCLEOTIDE SEQUENCE</scope>
    <source>
        <strain evidence="3">PP-F2FG21</strain>
    </source>
</reference>
<dbReference type="RefSeq" id="WP_134335047.1">
    <property type="nucleotide sequence ID" value="NZ_BMCZ01000001.1"/>
</dbReference>
<keyword evidence="1" id="KW-0812">Transmembrane</keyword>
<evidence type="ECO:0000313" key="4">
    <source>
        <dbReference type="Proteomes" id="UP000297248"/>
    </source>
</evidence>
<dbReference type="OrthoDB" id="9879781at2"/>
<dbReference type="EMBL" id="SNQG01000001">
    <property type="protein sequence ID" value="TEW69212.1"/>
    <property type="molecule type" value="Genomic_DNA"/>
</dbReference>
<sequence>MPLNQLSAVNQSKKRKLLMRSGYAAIIFLAAGLLIFFNFNKLYAAYIYTFKTEKFERGDKVYASNALIDTKSKETVVAALRMIRPMTEKEIKDIIMMSRDQRMRFLKVARNPNSKPYVTYLMSYFDTKEIYKTKITVIGEYETKSFTRLRPLNQNKIIYGTFYALKPNKKTYRFQFSDAELPEGYTLADSLVYVDPFFATNKITSIK</sequence>